<gene>
    <name evidence="2" type="ORF">FHS72_001799</name>
</gene>
<name>A0A7W9BKK3_9RHOB</name>
<feature type="compositionally biased region" description="Basic and acidic residues" evidence="1">
    <location>
        <begin position="47"/>
        <end position="56"/>
    </location>
</feature>
<sequence>MELIFETLNTGMVGVGLLILSLPLLKVIHDVANSDGRDPSGVQQTRELVKVHDDGR</sequence>
<dbReference type="EMBL" id="JACIJM010000004">
    <property type="protein sequence ID" value="MBB5722175.1"/>
    <property type="molecule type" value="Genomic_DNA"/>
</dbReference>
<evidence type="ECO:0000313" key="3">
    <source>
        <dbReference type="Proteomes" id="UP000535415"/>
    </source>
</evidence>
<keyword evidence="3" id="KW-1185">Reference proteome</keyword>
<dbReference type="RefSeq" id="WP_183528177.1">
    <property type="nucleotide sequence ID" value="NZ_JACIJM010000004.1"/>
</dbReference>
<dbReference type="AlphaFoldDB" id="A0A7W9BKK3"/>
<comment type="caution">
    <text evidence="2">The sequence shown here is derived from an EMBL/GenBank/DDBJ whole genome shotgun (WGS) entry which is preliminary data.</text>
</comment>
<reference evidence="2 3" key="1">
    <citation type="submission" date="2020-08" db="EMBL/GenBank/DDBJ databases">
        <title>Genomic Encyclopedia of Type Strains, Phase IV (KMG-IV): sequencing the most valuable type-strain genomes for metagenomic binning, comparative biology and taxonomic classification.</title>
        <authorList>
            <person name="Goeker M."/>
        </authorList>
    </citation>
    <scope>NUCLEOTIDE SEQUENCE [LARGE SCALE GENOMIC DNA]</scope>
    <source>
        <strain evidence="2 3">DSM 101064</strain>
    </source>
</reference>
<dbReference type="Proteomes" id="UP000535415">
    <property type="component" value="Unassembled WGS sequence"/>
</dbReference>
<protein>
    <submittedName>
        <fullName evidence="2">Uncharacterized protein</fullName>
    </submittedName>
</protein>
<accession>A0A7W9BKK3</accession>
<proteinExistence type="predicted"/>
<feature type="region of interest" description="Disordered" evidence="1">
    <location>
        <begin position="34"/>
        <end position="56"/>
    </location>
</feature>
<organism evidence="2 3">
    <name type="scientific">Yoonia ponticola</name>
    <dbReference type="NCBI Taxonomy" id="1524255"/>
    <lineage>
        <taxon>Bacteria</taxon>
        <taxon>Pseudomonadati</taxon>
        <taxon>Pseudomonadota</taxon>
        <taxon>Alphaproteobacteria</taxon>
        <taxon>Rhodobacterales</taxon>
        <taxon>Paracoccaceae</taxon>
        <taxon>Yoonia</taxon>
    </lineage>
</organism>
<evidence type="ECO:0000256" key="1">
    <source>
        <dbReference type="SAM" id="MobiDB-lite"/>
    </source>
</evidence>
<evidence type="ECO:0000313" key="2">
    <source>
        <dbReference type="EMBL" id="MBB5722175.1"/>
    </source>
</evidence>